<keyword evidence="4 8" id="KW-0732">Signal</keyword>
<evidence type="ECO:0000256" key="6">
    <source>
        <dbReference type="ARBA" id="ARBA00023114"/>
    </source>
</evidence>
<keyword evidence="7" id="KW-0998">Cell outer membrane</keyword>
<dbReference type="PANTHER" id="PTHR34501:SF9">
    <property type="entry name" value="MAJOR OUTER MEMBRANE PROTEIN P.IA"/>
    <property type="match status" value="1"/>
</dbReference>
<dbReference type="PANTHER" id="PTHR34501">
    <property type="entry name" value="PROTEIN YDDL-RELATED"/>
    <property type="match status" value="1"/>
</dbReference>
<evidence type="ECO:0000256" key="4">
    <source>
        <dbReference type="ARBA" id="ARBA00022729"/>
    </source>
</evidence>
<sequence>MNNKIKLAVAGAVLSAASVANAGIVIPAGDWTLDVNGNVNAFVNFSDMDKGKGGNNIPAANGRLAGVEDADGEGSTVGINTGLLPAWLGFTGTTRQNDVDVSFTISFQPNVSDNTAAGDNKTPLNRQAFVTFGDKSWGTVKLGKDLGIFAGQAILNDMTLLGVGGGAGVSGGATTLGGIGSGYIYPAWKGQVAYTTPNMNGFTATIAVTNPNQVNSTVTTTAGVTAGGQLNQDRLGIEAQAMYEWTGDVAGKVWVSGASYDVTGDTVNDGTVTTTAEIDSYTATAWDIGANITTGNLGLVAYYYDGDGVGTTLFGNLGAQGTGGKFKKRESDGGYLQATYVIPTGTKLGVAYGVSNLDEASGESDDDLIEKNERWTVGAYHPLTKHLNLVAEYNKITSEGQSSAYENEQDTFSLGAILFF</sequence>
<feature type="signal peptide" evidence="8">
    <location>
        <begin position="1"/>
        <end position="22"/>
    </location>
</feature>
<evidence type="ECO:0000256" key="3">
    <source>
        <dbReference type="ARBA" id="ARBA00022692"/>
    </source>
</evidence>
<organism evidence="9 10">
    <name type="scientific">beta proteobacterium KB13</name>
    <dbReference type="NCBI Taxonomy" id="314607"/>
    <lineage>
        <taxon>Bacteria</taxon>
        <taxon>Pseudomonadati</taxon>
        <taxon>Pseudomonadota</taxon>
        <taxon>Betaproteobacteria</taxon>
        <taxon>Nitrosomonadales</taxon>
        <taxon>OM43 clade</taxon>
    </lineage>
</organism>
<dbReference type="InterPro" id="IPR050298">
    <property type="entry name" value="Gram-neg_bact_OMP"/>
</dbReference>
<dbReference type="InterPro" id="IPR023614">
    <property type="entry name" value="Porin_dom_sf"/>
</dbReference>
<evidence type="ECO:0000256" key="2">
    <source>
        <dbReference type="ARBA" id="ARBA00022452"/>
    </source>
</evidence>
<evidence type="ECO:0000256" key="5">
    <source>
        <dbReference type="ARBA" id="ARBA00023065"/>
    </source>
</evidence>
<keyword evidence="2" id="KW-1134">Transmembrane beta strand</keyword>
<keyword evidence="1" id="KW-0813">Transport</keyword>
<reference evidence="10" key="1">
    <citation type="journal article" date="2012" name="Stand. Genomic Sci.">
        <title>Genome sequence of strain HIMB624, a cultured representative from the OM43 clade of marine Betaproteobacteria.</title>
        <authorList>
            <person name="Huggett M.J."/>
            <person name="Hayakawa D.H."/>
            <person name="Rappe M.S."/>
        </authorList>
    </citation>
    <scope>NUCLEOTIDE SEQUENCE [LARGE SCALE GENOMIC DNA]</scope>
    <source>
        <strain evidence="10">KB13</strain>
    </source>
</reference>
<dbReference type="Gene3D" id="2.40.160.10">
    <property type="entry name" value="Porin"/>
    <property type="match status" value="1"/>
</dbReference>
<dbReference type="SUPFAM" id="SSF56935">
    <property type="entry name" value="Porins"/>
    <property type="match status" value="1"/>
</dbReference>
<keyword evidence="10" id="KW-1185">Reference proteome</keyword>
<keyword evidence="6" id="KW-0626">Porin</keyword>
<keyword evidence="2" id="KW-0472">Membrane</keyword>
<accession>B6BW52</accession>
<evidence type="ECO:0000256" key="1">
    <source>
        <dbReference type="ARBA" id="ARBA00022448"/>
    </source>
</evidence>
<dbReference type="AlphaFoldDB" id="B6BW52"/>
<dbReference type="GO" id="GO:0015288">
    <property type="term" value="F:porin activity"/>
    <property type="evidence" value="ECO:0007669"/>
    <property type="project" value="UniProtKB-KW"/>
</dbReference>
<evidence type="ECO:0000313" key="10">
    <source>
        <dbReference type="Proteomes" id="UP000004188"/>
    </source>
</evidence>
<evidence type="ECO:0000256" key="7">
    <source>
        <dbReference type="ARBA" id="ARBA00023237"/>
    </source>
</evidence>
<protein>
    <submittedName>
        <fullName evidence="9">Uncharacterized protein</fullName>
    </submittedName>
</protein>
<dbReference type="eggNOG" id="COG3203">
    <property type="taxonomic scope" value="Bacteria"/>
</dbReference>
<dbReference type="GO" id="GO:0046930">
    <property type="term" value="C:pore complex"/>
    <property type="evidence" value="ECO:0007669"/>
    <property type="project" value="UniProtKB-KW"/>
</dbReference>
<dbReference type="Proteomes" id="UP000004188">
    <property type="component" value="Unassembled WGS sequence"/>
</dbReference>
<dbReference type="HOGENOM" id="CLU_032382_1_0_4"/>
<gene>
    <name evidence="9" type="ORF">KB13_263</name>
</gene>
<dbReference type="GO" id="GO:0006811">
    <property type="term" value="P:monoatomic ion transport"/>
    <property type="evidence" value="ECO:0007669"/>
    <property type="project" value="UniProtKB-KW"/>
</dbReference>
<keyword evidence="3" id="KW-0812">Transmembrane</keyword>
<keyword evidence="5" id="KW-0406">Ion transport</keyword>
<evidence type="ECO:0000256" key="8">
    <source>
        <dbReference type="SAM" id="SignalP"/>
    </source>
</evidence>
<feature type="chain" id="PRO_5002843320" evidence="8">
    <location>
        <begin position="23"/>
        <end position="420"/>
    </location>
</feature>
<evidence type="ECO:0000313" key="9">
    <source>
        <dbReference type="EMBL" id="EDZ64131.1"/>
    </source>
</evidence>
<dbReference type="EMBL" id="DS995299">
    <property type="protein sequence ID" value="EDZ64131.1"/>
    <property type="molecule type" value="Genomic_DNA"/>
</dbReference>
<proteinExistence type="predicted"/>
<name>B6BW52_9PROT</name>
<dbReference type="STRING" id="314607.KB13_263"/>